<dbReference type="AlphaFoldDB" id="E3FTM8"/>
<dbReference type="InterPro" id="IPR028994">
    <property type="entry name" value="Integrin_alpha_N"/>
</dbReference>
<reference evidence="4 5" key="1">
    <citation type="journal article" date="2011" name="Mol. Biol. Evol.">
        <title>Comparative genomic analysis of fruiting body formation in Myxococcales.</title>
        <authorList>
            <person name="Huntley S."/>
            <person name="Hamann N."/>
            <person name="Wegener-Feldbrugge S."/>
            <person name="Treuner-Lange A."/>
            <person name="Kube M."/>
            <person name="Reinhardt R."/>
            <person name="Klages S."/>
            <person name="Muller R."/>
            <person name="Ronning C.M."/>
            <person name="Nierman W.C."/>
            <person name="Sogaard-Andersen L."/>
        </authorList>
    </citation>
    <scope>NUCLEOTIDE SEQUENCE [LARGE SCALE GENOMIC DNA]</scope>
    <source>
        <strain evidence="4 5">DW4/3-1</strain>
    </source>
</reference>
<evidence type="ECO:0000259" key="3">
    <source>
        <dbReference type="Pfam" id="PF13472"/>
    </source>
</evidence>
<feature type="signal peptide" evidence="2">
    <location>
        <begin position="1"/>
        <end position="48"/>
    </location>
</feature>
<dbReference type="Pfam" id="PF13472">
    <property type="entry name" value="Lipase_GDSL_2"/>
    <property type="match status" value="1"/>
</dbReference>
<evidence type="ECO:0000313" key="4">
    <source>
        <dbReference type="EMBL" id="ADO69642.1"/>
    </source>
</evidence>
<protein>
    <submittedName>
        <fullName evidence="4">Esterase</fullName>
    </submittedName>
</protein>
<dbReference type="EMBL" id="CP002271">
    <property type="protein sequence ID" value="ADO69642.1"/>
    <property type="molecule type" value="Genomic_DNA"/>
</dbReference>
<gene>
    <name evidence="4" type="ordered locus">STAUR_1838</name>
</gene>
<dbReference type="InterPro" id="IPR051532">
    <property type="entry name" value="Ester_Hydrolysis_Enzymes"/>
</dbReference>
<dbReference type="GO" id="GO:0004622">
    <property type="term" value="F:phosphatidylcholine lysophospholipase activity"/>
    <property type="evidence" value="ECO:0007669"/>
    <property type="project" value="TreeGrafter"/>
</dbReference>
<dbReference type="KEGG" id="sur:STAUR_1838"/>
<dbReference type="PANTHER" id="PTHR30383:SF5">
    <property type="entry name" value="SGNH HYDROLASE-TYPE ESTERASE DOMAIN-CONTAINING PROTEIN"/>
    <property type="match status" value="1"/>
</dbReference>
<accession>E3FTM8</accession>
<keyword evidence="5" id="KW-1185">Reference proteome</keyword>
<dbReference type="Gene3D" id="3.40.50.1110">
    <property type="entry name" value="SGNH hydrolase"/>
    <property type="match status" value="1"/>
</dbReference>
<dbReference type="SUPFAM" id="SSF52266">
    <property type="entry name" value="SGNH hydrolase"/>
    <property type="match status" value="1"/>
</dbReference>
<evidence type="ECO:0000256" key="1">
    <source>
        <dbReference type="ARBA" id="ARBA00022729"/>
    </source>
</evidence>
<feature type="chain" id="PRO_5003168782" evidence="2">
    <location>
        <begin position="49"/>
        <end position="530"/>
    </location>
</feature>
<dbReference type="STRING" id="378806.STAUR_1838"/>
<keyword evidence="1 2" id="KW-0732">Signal</keyword>
<dbReference type="eggNOG" id="COG2755">
    <property type="taxonomic scope" value="Bacteria"/>
</dbReference>
<evidence type="ECO:0000313" key="5">
    <source>
        <dbReference type="Proteomes" id="UP000001351"/>
    </source>
</evidence>
<sequence>MPLHGASASSKERWMNSTAKSWFSRAARCVFALAGGAGLALVPTSAAAAPTLRVMPLGDSITWGVGSPTTSSYRRPLASLLEGQSRYAVAFVGSQASGSLSDLSNEGHSGYTIDQIRAGIDSWMAGARPDVVLLHIGINDLNRNVDVPNAPNRLKALVDRIFQNKRGVTVLVMGLIPTTPGLEAKTSAFNNWVRAMESSQQQAGNKFRYVEPPALTAAELPDNLHPNDAGYQRMAQAFLGPLDRAFVDGWAVGGSALGAGTEAGMGKVRWADFDGDGRMDYLTVASSGAVSVFLNRGGDGRGGWAPIGQIATGLTTDSNRVRFADFNGDGKADYLLIDTNGSVQVYLNRGGDGRGGWEPIGQIAGGVTTDASRVRFADHDGDGKTDYLVIDATGEVQAYLNRGGDGRGGWVVLGRIATGTTNDSNRVRFADLDGDNRADYSVIAADGSVQTYLNRGGDGLGGWLLLGKTAAGLTNNAAQVSFADFTGDGNADYLMADLSNNAVTVYSWAGGDGHGGWINLGRLASGVSIP</sequence>
<dbReference type="PANTHER" id="PTHR30383">
    <property type="entry name" value="THIOESTERASE 1/PROTEASE 1/LYSOPHOSPHOLIPASE L1"/>
    <property type="match status" value="1"/>
</dbReference>
<dbReference type="InterPro" id="IPR036514">
    <property type="entry name" value="SGNH_hydro_sf"/>
</dbReference>
<name>E3FTM8_STIAD</name>
<dbReference type="Proteomes" id="UP000001351">
    <property type="component" value="Chromosome"/>
</dbReference>
<dbReference type="InterPro" id="IPR013517">
    <property type="entry name" value="FG-GAP"/>
</dbReference>
<proteinExistence type="predicted"/>
<evidence type="ECO:0000256" key="2">
    <source>
        <dbReference type="SAM" id="SignalP"/>
    </source>
</evidence>
<dbReference type="Pfam" id="PF13517">
    <property type="entry name" value="FG-GAP_3"/>
    <property type="match status" value="1"/>
</dbReference>
<dbReference type="InterPro" id="IPR013830">
    <property type="entry name" value="SGNH_hydro"/>
</dbReference>
<dbReference type="HOGENOM" id="CLU_529748_0_0_7"/>
<organism evidence="4 5">
    <name type="scientific">Stigmatella aurantiaca (strain DW4/3-1)</name>
    <dbReference type="NCBI Taxonomy" id="378806"/>
    <lineage>
        <taxon>Bacteria</taxon>
        <taxon>Pseudomonadati</taxon>
        <taxon>Myxococcota</taxon>
        <taxon>Myxococcia</taxon>
        <taxon>Myxococcales</taxon>
        <taxon>Cystobacterineae</taxon>
        <taxon>Archangiaceae</taxon>
        <taxon>Stigmatella</taxon>
    </lineage>
</organism>
<dbReference type="CDD" id="cd01833">
    <property type="entry name" value="XynB_like"/>
    <property type="match status" value="1"/>
</dbReference>
<dbReference type="SUPFAM" id="SSF69318">
    <property type="entry name" value="Integrin alpha N-terminal domain"/>
    <property type="match status" value="1"/>
</dbReference>
<feature type="domain" description="SGNH hydrolase-type esterase" evidence="3">
    <location>
        <begin position="57"/>
        <end position="233"/>
    </location>
</feature>
<dbReference type="OrthoDB" id="9786188at2"/>